<dbReference type="Pfam" id="PF10262">
    <property type="entry name" value="Rdx"/>
    <property type="match status" value="1"/>
</dbReference>
<evidence type="ECO:0000256" key="1">
    <source>
        <dbReference type="ARBA" id="ARBA00023284"/>
    </source>
</evidence>
<dbReference type="NCBIfam" id="TIGR02174">
    <property type="entry name" value="CXXU_selWTH"/>
    <property type="match status" value="1"/>
</dbReference>
<dbReference type="AlphaFoldDB" id="A0AAD9IWD8"/>
<proteinExistence type="predicted"/>
<accession>A0AAD9IWD8</accession>
<evidence type="ECO:0008006" key="4">
    <source>
        <dbReference type="Google" id="ProtNLM"/>
    </source>
</evidence>
<comment type="caution">
    <text evidence="2">The sequence shown here is derived from an EMBL/GenBank/DDBJ whole genome shotgun (WGS) entry which is preliminary data.</text>
</comment>
<dbReference type="EMBL" id="JAODUP010001041">
    <property type="protein sequence ID" value="KAK2141783.1"/>
    <property type="molecule type" value="Genomic_DNA"/>
</dbReference>
<keyword evidence="1" id="KW-0676">Redox-active center</keyword>
<sequence length="77" mass="8472">MVGLFSLQFRRFKTELLDLFGDEIEVTGFPTPGITGSFEVEIVGGKILHSKKNGNGYVDTQEKLDRIIKGVEEALAA</sequence>
<reference evidence="2" key="1">
    <citation type="journal article" date="2023" name="Mol. Biol. Evol.">
        <title>Third-Generation Sequencing Reveals the Adaptive Role of the Epigenome in Three Deep-Sea Polychaetes.</title>
        <authorList>
            <person name="Perez M."/>
            <person name="Aroh O."/>
            <person name="Sun Y."/>
            <person name="Lan Y."/>
            <person name="Juniper S.K."/>
            <person name="Young C.R."/>
            <person name="Angers B."/>
            <person name="Qian P.Y."/>
        </authorList>
    </citation>
    <scope>NUCLEOTIDE SEQUENCE</scope>
    <source>
        <strain evidence="2">P08H-3</strain>
    </source>
</reference>
<keyword evidence="3" id="KW-1185">Reference proteome</keyword>
<dbReference type="Gene3D" id="3.40.30.10">
    <property type="entry name" value="Glutaredoxin"/>
    <property type="match status" value="1"/>
</dbReference>
<name>A0AAD9IWD8_9ANNE</name>
<evidence type="ECO:0000313" key="2">
    <source>
        <dbReference type="EMBL" id="KAK2141783.1"/>
    </source>
</evidence>
<dbReference type="InterPro" id="IPR036249">
    <property type="entry name" value="Thioredoxin-like_sf"/>
</dbReference>
<protein>
    <recommendedName>
        <fullName evidence="4">Selenoprotein W</fullName>
    </recommendedName>
</protein>
<gene>
    <name evidence="2" type="ORF">LSH36_1041g00012</name>
</gene>
<organism evidence="2 3">
    <name type="scientific">Paralvinella palmiformis</name>
    <dbReference type="NCBI Taxonomy" id="53620"/>
    <lineage>
        <taxon>Eukaryota</taxon>
        <taxon>Metazoa</taxon>
        <taxon>Spiralia</taxon>
        <taxon>Lophotrochozoa</taxon>
        <taxon>Annelida</taxon>
        <taxon>Polychaeta</taxon>
        <taxon>Sedentaria</taxon>
        <taxon>Canalipalpata</taxon>
        <taxon>Terebellida</taxon>
        <taxon>Terebelliformia</taxon>
        <taxon>Alvinellidae</taxon>
        <taxon>Paralvinella</taxon>
    </lineage>
</organism>
<dbReference type="Proteomes" id="UP001208570">
    <property type="component" value="Unassembled WGS sequence"/>
</dbReference>
<evidence type="ECO:0000313" key="3">
    <source>
        <dbReference type="Proteomes" id="UP001208570"/>
    </source>
</evidence>
<dbReference type="SUPFAM" id="SSF52833">
    <property type="entry name" value="Thioredoxin-like"/>
    <property type="match status" value="1"/>
</dbReference>
<dbReference type="InterPro" id="IPR011893">
    <property type="entry name" value="Selenoprotein_Rdx-typ"/>
</dbReference>